<keyword evidence="6 9" id="KW-0472">Membrane</keyword>
<comment type="similarity">
    <text evidence="2 8">Belongs to the EMP24/GP25L family.</text>
</comment>
<organism evidence="12 13">
    <name type="scientific">Calicophoron daubneyi</name>
    <name type="common">Rumen fluke</name>
    <name type="synonym">Paramphistomum daubneyi</name>
    <dbReference type="NCBI Taxonomy" id="300641"/>
    <lineage>
        <taxon>Eukaryota</taxon>
        <taxon>Metazoa</taxon>
        <taxon>Spiralia</taxon>
        <taxon>Lophotrochozoa</taxon>
        <taxon>Platyhelminthes</taxon>
        <taxon>Trematoda</taxon>
        <taxon>Digenea</taxon>
        <taxon>Plagiorchiida</taxon>
        <taxon>Pronocephalata</taxon>
        <taxon>Paramphistomoidea</taxon>
        <taxon>Paramphistomidae</taxon>
        <taxon>Calicophoron</taxon>
    </lineage>
</organism>
<gene>
    <name evidence="12" type="ORF">CDAUBV1_LOCUS261</name>
</gene>
<dbReference type="GO" id="GO:0016020">
    <property type="term" value="C:membrane"/>
    <property type="evidence" value="ECO:0007669"/>
    <property type="project" value="UniProtKB-SubCell"/>
</dbReference>
<dbReference type="PANTHER" id="PTHR22811">
    <property type="entry name" value="TRANSMEMBRANE EMP24 DOMAIN-CONTAINING PROTEIN"/>
    <property type="match status" value="1"/>
</dbReference>
<dbReference type="EMBL" id="CAXLJL010000001">
    <property type="protein sequence ID" value="CAL5129326.1"/>
    <property type="molecule type" value="Genomic_DNA"/>
</dbReference>
<feature type="transmembrane region" description="Helical" evidence="9">
    <location>
        <begin position="168"/>
        <end position="190"/>
    </location>
</feature>
<evidence type="ECO:0000256" key="7">
    <source>
        <dbReference type="ARBA" id="ARBA00037847"/>
    </source>
</evidence>
<accession>A0AAV2SYZ7</accession>
<dbReference type="AlphaFoldDB" id="A0AAV2SYZ7"/>
<name>A0AAV2SYZ7_CALDB</name>
<evidence type="ECO:0000313" key="13">
    <source>
        <dbReference type="Proteomes" id="UP001497525"/>
    </source>
</evidence>
<evidence type="ECO:0000256" key="5">
    <source>
        <dbReference type="ARBA" id="ARBA00022989"/>
    </source>
</evidence>
<proteinExistence type="inferred from homology"/>
<evidence type="ECO:0000256" key="4">
    <source>
        <dbReference type="ARBA" id="ARBA00022729"/>
    </source>
</evidence>
<keyword evidence="3 8" id="KW-0812">Transmembrane</keyword>
<dbReference type="Proteomes" id="UP001497525">
    <property type="component" value="Unassembled WGS sequence"/>
</dbReference>
<feature type="chain" id="PRO_5043674170" description="GOLD domain-containing protein" evidence="10">
    <location>
        <begin position="18"/>
        <end position="218"/>
    </location>
</feature>
<evidence type="ECO:0000256" key="3">
    <source>
        <dbReference type="ARBA" id="ARBA00022692"/>
    </source>
</evidence>
<dbReference type="SUPFAM" id="SSF101576">
    <property type="entry name" value="Supernatant protein factor (SPF), C-terminal domain"/>
    <property type="match status" value="1"/>
</dbReference>
<protein>
    <recommendedName>
        <fullName evidence="11">GOLD domain-containing protein</fullName>
    </recommendedName>
</protein>
<sequence length="218" mass="25006">MLLVLDVFLLLLACCQASVYMFELEDRSSQCYYNTLRKGDEYELDFQVISGGNYDVDFTLSDPTGKILVKKERSSYYSMMLNDTMDGDYKVCFSNAFSSFTHKTVYLGWYNSTELTYFPASERLQDHEIRESLKMIARHLEETEKIQIGERMMGALSYSFASQLNSRVMLWSIILSVMVIIVSVGQVYLLRSFFNIPTARHATFGSVGTSATHPKYGY</sequence>
<dbReference type="InterPro" id="IPR036598">
    <property type="entry name" value="GOLD_dom_sf"/>
</dbReference>
<keyword evidence="4 10" id="KW-0732">Signal</keyword>
<feature type="signal peptide" evidence="10">
    <location>
        <begin position="1"/>
        <end position="17"/>
    </location>
</feature>
<reference evidence="12" key="1">
    <citation type="submission" date="2024-06" db="EMBL/GenBank/DDBJ databases">
        <authorList>
            <person name="Liu X."/>
            <person name="Lenzi L."/>
            <person name="Haldenby T S."/>
            <person name="Uol C."/>
        </authorList>
    </citation>
    <scope>NUCLEOTIDE SEQUENCE</scope>
</reference>
<evidence type="ECO:0000313" key="12">
    <source>
        <dbReference type="EMBL" id="CAL5129326.1"/>
    </source>
</evidence>
<comment type="subcellular location">
    <subcellularLocation>
        <location evidence="7">Endomembrane system</location>
        <topology evidence="7">Single-pass membrane protein</topology>
    </subcellularLocation>
    <subcellularLocation>
        <location evidence="1 8">Membrane</location>
        <topology evidence="1 8">Single-pass type I membrane protein</topology>
    </subcellularLocation>
</comment>
<evidence type="ECO:0000256" key="2">
    <source>
        <dbReference type="ARBA" id="ARBA00007104"/>
    </source>
</evidence>
<dbReference type="PROSITE" id="PS50866">
    <property type="entry name" value="GOLD"/>
    <property type="match status" value="1"/>
</dbReference>
<dbReference type="InterPro" id="IPR009038">
    <property type="entry name" value="GOLD_dom"/>
</dbReference>
<evidence type="ECO:0000256" key="6">
    <source>
        <dbReference type="ARBA" id="ARBA00023136"/>
    </source>
</evidence>
<evidence type="ECO:0000256" key="9">
    <source>
        <dbReference type="SAM" id="Phobius"/>
    </source>
</evidence>
<dbReference type="InterPro" id="IPR015720">
    <property type="entry name" value="Emp24-like"/>
</dbReference>
<feature type="domain" description="GOLD" evidence="11">
    <location>
        <begin position="29"/>
        <end position="111"/>
    </location>
</feature>
<comment type="caution">
    <text evidence="12">The sequence shown here is derived from an EMBL/GenBank/DDBJ whole genome shotgun (WGS) entry which is preliminary data.</text>
</comment>
<dbReference type="SMART" id="SM01190">
    <property type="entry name" value="EMP24_GP25L"/>
    <property type="match status" value="1"/>
</dbReference>
<evidence type="ECO:0000256" key="1">
    <source>
        <dbReference type="ARBA" id="ARBA00004479"/>
    </source>
</evidence>
<dbReference type="GO" id="GO:0012505">
    <property type="term" value="C:endomembrane system"/>
    <property type="evidence" value="ECO:0007669"/>
    <property type="project" value="UniProtKB-SubCell"/>
</dbReference>
<evidence type="ECO:0000259" key="11">
    <source>
        <dbReference type="PROSITE" id="PS50866"/>
    </source>
</evidence>
<keyword evidence="5 9" id="KW-1133">Transmembrane helix</keyword>
<dbReference type="Pfam" id="PF01105">
    <property type="entry name" value="EMP24_GP25L"/>
    <property type="match status" value="1"/>
</dbReference>
<evidence type="ECO:0000256" key="8">
    <source>
        <dbReference type="RuleBase" id="RU003827"/>
    </source>
</evidence>
<evidence type="ECO:0000256" key="10">
    <source>
        <dbReference type="SAM" id="SignalP"/>
    </source>
</evidence>